<dbReference type="EMBL" id="CAJVPS010056092">
    <property type="protein sequence ID" value="CAG8776651.1"/>
    <property type="molecule type" value="Genomic_DNA"/>
</dbReference>
<feature type="non-terminal residue" evidence="1">
    <location>
        <position position="1"/>
    </location>
</feature>
<reference evidence="1" key="1">
    <citation type="submission" date="2021-06" db="EMBL/GenBank/DDBJ databases">
        <authorList>
            <person name="Kallberg Y."/>
            <person name="Tangrot J."/>
            <person name="Rosling A."/>
        </authorList>
    </citation>
    <scope>NUCLEOTIDE SEQUENCE</scope>
    <source>
        <strain evidence="1">FL130A</strain>
    </source>
</reference>
<keyword evidence="2" id="KW-1185">Reference proteome</keyword>
<organism evidence="1 2">
    <name type="scientific">Ambispora leptoticha</name>
    <dbReference type="NCBI Taxonomy" id="144679"/>
    <lineage>
        <taxon>Eukaryota</taxon>
        <taxon>Fungi</taxon>
        <taxon>Fungi incertae sedis</taxon>
        <taxon>Mucoromycota</taxon>
        <taxon>Glomeromycotina</taxon>
        <taxon>Glomeromycetes</taxon>
        <taxon>Archaeosporales</taxon>
        <taxon>Ambisporaceae</taxon>
        <taxon>Ambispora</taxon>
    </lineage>
</organism>
<evidence type="ECO:0000313" key="1">
    <source>
        <dbReference type="EMBL" id="CAG8776651.1"/>
    </source>
</evidence>
<proteinExistence type="predicted"/>
<feature type="non-terminal residue" evidence="1">
    <location>
        <position position="73"/>
    </location>
</feature>
<name>A0A9N9NZY9_9GLOM</name>
<sequence>VQRNGNYPLISIYKGELVNIFPIRNFLTHSISNIQVIQDSVIENKDYYTIESNNEEHNTYEANLTYILGILDK</sequence>
<dbReference type="OrthoDB" id="2428192at2759"/>
<dbReference type="Proteomes" id="UP000789508">
    <property type="component" value="Unassembled WGS sequence"/>
</dbReference>
<dbReference type="AlphaFoldDB" id="A0A9N9NZY9"/>
<protein>
    <submittedName>
        <fullName evidence="1">11164_t:CDS:1</fullName>
    </submittedName>
</protein>
<comment type="caution">
    <text evidence="1">The sequence shown here is derived from an EMBL/GenBank/DDBJ whole genome shotgun (WGS) entry which is preliminary data.</text>
</comment>
<gene>
    <name evidence="1" type="ORF">ALEPTO_LOCUS14440</name>
</gene>
<evidence type="ECO:0000313" key="2">
    <source>
        <dbReference type="Proteomes" id="UP000789508"/>
    </source>
</evidence>
<accession>A0A9N9NZY9</accession>